<accession>A0AAD1LS25</accession>
<evidence type="ECO:0000313" key="3">
    <source>
        <dbReference type="Proteomes" id="UP000832060"/>
    </source>
</evidence>
<dbReference type="Proteomes" id="UP000832060">
    <property type="component" value="Segment"/>
</dbReference>
<reference evidence="2" key="1">
    <citation type="submission" date="2019-06" db="EMBL/GenBank/DDBJ databases">
        <title>Complete genome sequence of Aucuba ringspot virus.</title>
        <authorList>
            <person name="Uke A."/>
            <person name="Pinili M.S."/>
            <person name="Geering A."/>
        </authorList>
    </citation>
    <scope>NUCLEOTIDE SEQUENCE</scope>
    <source>
        <strain evidence="2">ToU1</strain>
    </source>
</reference>
<dbReference type="GeneID" id="80537610"/>
<feature type="coiled-coil region" evidence="1">
    <location>
        <begin position="166"/>
        <end position="193"/>
    </location>
</feature>
<dbReference type="EMBL" id="LC487411">
    <property type="protein sequence ID" value="BBL52462.1"/>
    <property type="molecule type" value="Genomic_DNA"/>
</dbReference>
<evidence type="ECO:0000256" key="1">
    <source>
        <dbReference type="SAM" id="Coils"/>
    </source>
</evidence>
<sequence length="201" mass="23012">MQTQIEINQFEEELGSWERSERTPQHVFRDLEEYPRYERIQRFPSCKLPCYHFILDKDKDGVHATFTKGERIPLLLNTLFDLAINQSHNQAILYDRVQLLSKYIVNQSRKPGQPESSQSAPADLLTLQADLKEIRSNQTSLKLAIAELRESIQEILARESAPKPIEAETAKAADQLKRQIKEVKSAVADLTNLAKSLIPES</sequence>
<evidence type="ECO:0000313" key="2">
    <source>
        <dbReference type="EMBL" id="BBL52462.1"/>
    </source>
</evidence>
<proteinExistence type="predicted"/>
<keyword evidence="3" id="KW-1185">Reference proteome</keyword>
<organism evidence="2 3">
    <name type="scientific">Aucuba ringspot virus</name>
    <dbReference type="NCBI Taxonomy" id="2599303"/>
    <lineage>
        <taxon>Viruses</taxon>
        <taxon>Riboviria</taxon>
        <taxon>Pararnavirae</taxon>
        <taxon>Artverviricota</taxon>
        <taxon>Revtraviricetes</taxon>
        <taxon>Ortervirales</taxon>
        <taxon>Caulimoviridae</taxon>
        <taxon>Badnavirus</taxon>
        <taxon>Badnavirus maculaucubae</taxon>
    </lineage>
</organism>
<keyword evidence="1" id="KW-0175">Coiled coil</keyword>
<protein>
    <submittedName>
        <fullName evidence="2">Uncharacterized protein</fullName>
    </submittedName>
</protein>
<name>A0AAD1LS25_9VIRU</name>
<dbReference type="RefSeq" id="YP_010799263.1">
    <property type="nucleotide sequence ID" value="NC_076606.1"/>
</dbReference>
<dbReference type="KEGG" id="vg:80537610"/>